<dbReference type="GO" id="GO:0004527">
    <property type="term" value="F:exonuclease activity"/>
    <property type="evidence" value="ECO:0007669"/>
    <property type="project" value="UniProtKB-KW"/>
</dbReference>
<feature type="non-terminal residue" evidence="1">
    <location>
        <position position="308"/>
    </location>
</feature>
<dbReference type="AlphaFoldDB" id="A0A2K3LIJ9"/>
<keyword evidence="1" id="KW-0269">Exonuclease</keyword>
<gene>
    <name evidence="1" type="ORF">L195_g034324</name>
</gene>
<reference evidence="1 2" key="2">
    <citation type="journal article" date="2017" name="Front. Plant Sci.">
        <title>Gene Classification and Mining of Molecular Markers Useful in Red Clover (Trifolium pratense) Breeding.</title>
        <authorList>
            <person name="Istvanek J."/>
            <person name="Dluhosova J."/>
            <person name="Dluhos P."/>
            <person name="Patkova L."/>
            <person name="Nedelnik J."/>
            <person name="Repkova J."/>
        </authorList>
    </citation>
    <scope>NUCLEOTIDE SEQUENCE [LARGE SCALE GENOMIC DNA]</scope>
    <source>
        <strain evidence="2">cv. Tatra</strain>
        <tissue evidence="1">Young leaves</tissue>
    </source>
</reference>
<dbReference type="Proteomes" id="UP000236291">
    <property type="component" value="Unassembled WGS sequence"/>
</dbReference>
<evidence type="ECO:0000313" key="2">
    <source>
        <dbReference type="Proteomes" id="UP000236291"/>
    </source>
</evidence>
<keyword evidence="1" id="KW-0378">Hydrolase</keyword>
<sequence>MDNPLPLVPWKFLSMASPPPSPPKTGIKSFAQALVAASDDIPITRAMLLMSVRRHKPEIVTRYVAKAVQKNTNNDVEHADSRDNIVSAPVQNVHSNNMKQLRVQQIDIIKQKNTNNEEVEHADSREKTVSVPVQNENSNIVKLVEAQQYNNNNNSTAEQEDNSDNIVPAPVQNVNSNNTKQLQVQNEHCNIAKPVEAHQRKISTHTVDNSLQYNNNDSIAEQEDRSDNIVSAPVQNVNSNNRKQLCVQQIGAHEKWGRRPPPRVSCDDFLAWSNAHSHTHLQTTGAQLTWNNGRLGSEYVALRLDKTI</sequence>
<protein>
    <submittedName>
        <fullName evidence="1">Endonuclease/exonuclease/phosphatase family protein</fullName>
    </submittedName>
</protein>
<keyword evidence="1" id="KW-0255">Endonuclease</keyword>
<evidence type="ECO:0000313" key="1">
    <source>
        <dbReference type="EMBL" id="PNX78346.1"/>
    </source>
</evidence>
<dbReference type="EMBL" id="ASHM01033944">
    <property type="protein sequence ID" value="PNX78346.1"/>
    <property type="molecule type" value="Genomic_DNA"/>
</dbReference>
<keyword evidence="1" id="KW-0540">Nuclease</keyword>
<accession>A0A2K3LIJ9</accession>
<name>A0A2K3LIJ9_TRIPR</name>
<organism evidence="1 2">
    <name type="scientific">Trifolium pratense</name>
    <name type="common">Red clover</name>
    <dbReference type="NCBI Taxonomy" id="57577"/>
    <lineage>
        <taxon>Eukaryota</taxon>
        <taxon>Viridiplantae</taxon>
        <taxon>Streptophyta</taxon>
        <taxon>Embryophyta</taxon>
        <taxon>Tracheophyta</taxon>
        <taxon>Spermatophyta</taxon>
        <taxon>Magnoliopsida</taxon>
        <taxon>eudicotyledons</taxon>
        <taxon>Gunneridae</taxon>
        <taxon>Pentapetalae</taxon>
        <taxon>rosids</taxon>
        <taxon>fabids</taxon>
        <taxon>Fabales</taxon>
        <taxon>Fabaceae</taxon>
        <taxon>Papilionoideae</taxon>
        <taxon>50 kb inversion clade</taxon>
        <taxon>NPAAA clade</taxon>
        <taxon>Hologalegina</taxon>
        <taxon>IRL clade</taxon>
        <taxon>Trifolieae</taxon>
        <taxon>Trifolium</taxon>
    </lineage>
</organism>
<proteinExistence type="predicted"/>
<dbReference type="ExpressionAtlas" id="A0A2K3LIJ9">
    <property type="expression patterns" value="baseline"/>
</dbReference>
<dbReference type="GO" id="GO:0004519">
    <property type="term" value="F:endonuclease activity"/>
    <property type="evidence" value="ECO:0007669"/>
    <property type="project" value="UniProtKB-KW"/>
</dbReference>
<reference evidence="1 2" key="1">
    <citation type="journal article" date="2014" name="Am. J. Bot.">
        <title>Genome assembly and annotation for red clover (Trifolium pratense; Fabaceae).</title>
        <authorList>
            <person name="Istvanek J."/>
            <person name="Jaros M."/>
            <person name="Krenek A."/>
            <person name="Repkova J."/>
        </authorList>
    </citation>
    <scope>NUCLEOTIDE SEQUENCE [LARGE SCALE GENOMIC DNA]</scope>
    <source>
        <strain evidence="2">cv. Tatra</strain>
        <tissue evidence="1">Young leaves</tissue>
    </source>
</reference>
<comment type="caution">
    <text evidence="1">The sequence shown here is derived from an EMBL/GenBank/DDBJ whole genome shotgun (WGS) entry which is preliminary data.</text>
</comment>